<reference evidence="2 3" key="1">
    <citation type="submission" date="2019-11" db="EMBL/GenBank/DDBJ databases">
        <title>Novel Deefgea species.</title>
        <authorList>
            <person name="Han J.-H."/>
        </authorList>
    </citation>
    <scope>NUCLEOTIDE SEQUENCE [LARGE SCALE GENOMIC DNA]</scope>
    <source>
        <strain evidence="2 3">LMG 24817</strain>
    </source>
</reference>
<proteinExistence type="predicted"/>
<comment type="caution">
    <text evidence="2">The sequence shown here is derived from an EMBL/GenBank/DDBJ whole genome shotgun (WGS) entry which is preliminary data.</text>
</comment>
<feature type="transmembrane region" description="Helical" evidence="1">
    <location>
        <begin position="37"/>
        <end position="59"/>
    </location>
</feature>
<name>A0ABS2C7F3_9NEIS</name>
<organism evidence="2 3">
    <name type="scientific">Deefgea chitinilytica</name>
    <dbReference type="NCBI Taxonomy" id="570276"/>
    <lineage>
        <taxon>Bacteria</taxon>
        <taxon>Pseudomonadati</taxon>
        <taxon>Pseudomonadota</taxon>
        <taxon>Betaproteobacteria</taxon>
        <taxon>Neisseriales</taxon>
        <taxon>Chitinibacteraceae</taxon>
        <taxon>Deefgea</taxon>
    </lineage>
</organism>
<protein>
    <submittedName>
        <fullName evidence="2">Uncharacterized protein</fullName>
    </submittedName>
</protein>
<keyword evidence="3" id="KW-1185">Reference proteome</keyword>
<feature type="transmembrane region" description="Helical" evidence="1">
    <location>
        <begin position="71"/>
        <end position="89"/>
    </location>
</feature>
<evidence type="ECO:0000313" key="2">
    <source>
        <dbReference type="EMBL" id="MBM5569962.1"/>
    </source>
</evidence>
<dbReference type="Proteomes" id="UP001195660">
    <property type="component" value="Unassembled WGS sequence"/>
</dbReference>
<dbReference type="EMBL" id="WOFE01000001">
    <property type="protein sequence ID" value="MBM5569962.1"/>
    <property type="molecule type" value="Genomic_DNA"/>
</dbReference>
<evidence type="ECO:0000313" key="3">
    <source>
        <dbReference type="Proteomes" id="UP001195660"/>
    </source>
</evidence>
<keyword evidence="1" id="KW-0812">Transmembrane</keyword>
<sequence>MNPIEQVEAEKLAQNVVTRTEALAVFANRSKVSKWDWLVALSGCGIGLLQSGGIEWIGSGEIWKSSHLNHALVYIMAWGGFFLAVAAYIRSRENTKRLEAAILLLNQK</sequence>
<evidence type="ECO:0000256" key="1">
    <source>
        <dbReference type="SAM" id="Phobius"/>
    </source>
</evidence>
<dbReference type="RefSeq" id="WP_203569292.1">
    <property type="nucleotide sequence ID" value="NZ_WOFE01000001.1"/>
</dbReference>
<gene>
    <name evidence="2" type="ORF">GM173_00015</name>
</gene>
<accession>A0ABS2C7F3</accession>
<keyword evidence="1" id="KW-1133">Transmembrane helix</keyword>
<keyword evidence="1" id="KW-0472">Membrane</keyword>